<proteinExistence type="predicted"/>
<sequence>MSNVKSIRSEPFLWIHLMGVALFPIFVGASAIALSIGKSYPVIVELSFLLIVGVLPVFWMQVSHPFDIFSVLFVALKPECLDDNQKVILSLFKTFKQKLFSAIAAVMMTLLLWLLYRLSPLTTGIVDFLPQWRILGLGIAGASFFASNLFFQIPLSVLLVLLTQESKLVKIAPYTTDKIYHDFTLAGIKVDRILWFLASETDSQETI</sequence>
<reference evidence="2" key="1">
    <citation type="journal article" date="2021" name="Antonie Van Leeuwenhoek">
        <title>Draft genome and description of Waterburya agarophytonicola gen. nov. sp. nov. (Pleurocapsales, Cyanobacteria): a seaweed symbiont.</title>
        <authorList>
            <person name="Bonthond G."/>
            <person name="Shalygin S."/>
            <person name="Bayer T."/>
            <person name="Weinberger F."/>
        </authorList>
    </citation>
    <scope>NUCLEOTIDE SEQUENCE</scope>
    <source>
        <strain evidence="2">KI4</strain>
    </source>
</reference>
<keyword evidence="3" id="KW-1185">Reference proteome</keyword>
<dbReference type="EMBL" id="JADWDC010000029">
    <property type="protein sequence ID" value="MCC0177793.1"/>
    <property type="molecule type" value="Genomic_DNA"/>
</dbReference>
<keyword evidence="1" id="KW-0812">Transmembrane</keyword>
<feature type="transmembrane region" description="Helical" evidence="1">
    <location>
        <begin position="42"/>
        <end position="60"/>
    </location>
</feature>
<evidence type="ECO:0000256" key="1">
    <source>
        <dbReference type="SAM" id="Phobius"/>
    </source>
</evidence>
<organism evidence="2 3">
    <name type="scientific">Waterburya agarophytonicola KI4</name>
    <dbReference type="NCBI Taxonomy" id="2874699"/>
    <lineage>
        <taxon>Bacteria</taxon>
        <taxon>Bacillati</taxon>
        <taxon>Cyanobacteriota</taxon>
        <taxon>Cyanophyceae</taxon>
        <taxon>Pleurocapsales</taxon>
        <taxon>Hyellaceae</taxon>
        <taxon>Waterburya</taxon>
        <taxon>Waterburya agarophytonicola</taxon>
    </lineage>
</organism>
<dbReference type="RefSeq" id="WP_229640860.1">
    <property type="nucleotide sequence ID" value="NZ_JADWDC010000029.1"/>
</dbReference>
<dbReference type="InterPro" id="IPR049610">
    <property type="entry name" value="LCTMP-like"/>
</dbReference>
<dbReference type="Proteomes" id="UP000729733">
    <property type="component" value="Unassembled WGS sequence"/>
</dbReference>
<evidence type="ECO:0000313" key="3">
    <source>
        <dbReference type="Proteomes" id="UP000729733"/>
    </source>
</evidence>
<feature type="transmembrane region" description="Helical" evidence="1">
    <location>
        <begin position="136"/>
        <end position="162"/>
    </location>
</feature>
<gene>
    <name evidence="2" type="ORF">I4641_12475</name>
</gene>
<keyword evidence="1" id="KW-0472">Membrane</keyword>
<accession>A0A964FHU4</accession>
<comment type="caution">
    <text evidence="2">The sequence shown here is derived from an EMBL/GenBank/DDBJ whole genome shotgun (WGS) entry which is preliminary data.</text>
</comment>
<keyword evidence="1" id="KW-1133">Transmembrane helix</keyword>
<dbReference type="AlphaFoldDB" id="A0A964FHU4"/>
<dbReference type="NCBIfam" id="NF033183">
    <property type="entry name" value="colliding_TM"/>
    <property type="match status" value="1"/>
</dbReference>
<name>A0A964FHU4_9CYAN</name>
<feature type="transmembrane region" description="Helical" evidence="1">
    <location>
        <begin position="12"/>
        <end position="36"/>
    </location>
</feature>
<protein>
    <submittedName>
        <fullName evidence="2">Low-complexity tail membrane protein</fullName>
    </submittedName>
</protein>
<evidence type="ECO:0000313" key="2">
    <source>
        <dbReference type="EMBL" id="MCC0177793.1"/>
    </source>
</evidence>
<feature type="transmembrane region" description="Helical" evidence="1">
    <location>
        <begin position="99"/>
        <end position="116"/>
    </location>
</feature>